<gene>
    <name evidence="2" type="ordered locus">Dtur_0352</name>
</gene>
<dbReference type="HOGENOM" id="CLU_908306_0_0_0"/>
<dbReference type="STRING" id="515635.Dtur_0352"/>
<dbReference type="SUPFAM" id="SSF51735">
    <property type="entry name" value="NAD(P)-binding Rossmann-fold domains"/>
    <property type="match status" value="1"/>
</dbReference>
<reference evidence="3" key="1">
    <citation type="journal article" date="2016" name="Front. Microbiol.">
        <title>The complete genome sequence of hyperthermophile Dictyoglomus turgidum DSM 6724 reveals a specialized carbohydrate fermentor.</title>
        <authorList>
            <person name="Brumm P.J."/>
            <person name="Gowda K."/>
            <person name="Robb F.T."/>
            <person name="Mead D.A."/>
        </authorList>
    </citation>
    <scope>NUCLEOTIDE SEQUENCE [LARGE SCALE GENOMIC DNA]</scope>
    <source>
        <strain evidence="3">DSM 6724 / Z-1310</strain>
    </source>
</reference>
<dbReference type="eggNOG" id="COG0451">
    <property type="taxonomic scope" value="Bacteria"/>
</dbReference>
<evidence type="ECO:0000313" key="2">
    <source>
        <dbReference type="EMBL" id="ACK41664.1"/>
    </source>
</evidence>
<dbReference type="OrthoDB" id="142826at2"/>
<dbReference type="InterPro" id="IPR001509">
    <property type="entry name" value="Epimerase_deHydtase"/>
</dbReference>
<dbReference type="PANTHER" id="PTHR43245:SF13">
    <property type="entry name" value="UDP-D-APIOSE_UDP-D-XYLOSE SYNTHASE 2"/>
    <property type="match status" value="1"/>
</dbReference>
<dbReference type="EMBL" id="CP001251">
    <property type="protein sequence ID" value="ACK41664.1"/>
    <property type="molecule type" value="Genomic_DNA"/>
</dbReference>
<dbReference type="InParanoid" id="B8DZ38"/>
<name>B8DZ38_DICTD</name>
<dbReference type="RefSeq" id="WP_012582749.1">
    <property type="nucleotide sequence ID" value="NC_011661.1"/>
</dbReference>
<feature type="domain" description="NAD-dependent epimerase/dehydratase" evidence="1">
    <location>
        <begin position="2"/>
        <end position="194"/>
    </location>
</feature>
<proteinExistence type="predicted"/>
<protein>
    <submittedName>
        <fullName evidence="2">NAD-dependent epimerase/dehydratase</fullName>
    </submittedName>
</protein>
<organism evidence="2 3">
    <name type="scientific">Dictyoglomus turgidum (strain DSM 6724 / Z-1310)</name>
    <dbReference type="NCBI Taxonomy" id="515635"/>
    <lineage>
        <taxon>Bacteria</taxon>
        <taxon>Pseudomonadati</taxon>
        <taxon>Dictyoglomota</taxon>
        <taxon>Dictyoglomia</taxon>
        <taxon>Dictyoglomales</taxon>
        <taxon>Dictyoglomaceae</taxon>
        <taxon>Dictyoglomus</taxon>
    </lineage>
</organism>
<evidence type="ECO:0000313" key="3">
    <source>
        <dbReference type="Proteomes" id="UP000007719"/>
    </source>
</evidence>
<dbReference type="EnsemblBacteria" id="ACK41664">
    <property type="protein sequence ID" value="ACK41664"/>
    <property type="gene ID" value="Dtur_0352"/>
</dbReference>
<dbReference type="Proteomes" id="UP000007719">
    <property type="component" value="Chromosome"/>
</dbReference>
<dbReference type="KEGG" id="dtu:Dtur_0352"/>
<keyword evidence="3" id="KW-1185">Reference proteome</keyword>
<dbReference type="InterPro" id="IPR050177">
    <property type="entry name" value="Lipid_A_modif_metabolic_enz"/>
</dbReference>
<evidence type="ECO:0000259" key="1">
    <source>
        <dbReference type="Pfam" id="PF01370"/>
    </source>
</evidence>
<dbReference type="InterPro" id="IPR036291">
    <property type="entry name" value="NAD(P)-bd_dom_sf"/>
</dbReference>
<sequence length="306" mass="35830">MILVVGGSSFIGRGIQDLIKEKPFAKEFIFTYNKHPENIENKFQKVKLDLQDEKDCELARNFSYCIYLAGNSLHNMAYNNPIMDLDLNVRNFLNFMKHFRGQLILLSSQAVYYGLTGEIPENIIHYPTIPYGISKRFQEEYAKYFYKIGYLSKLWIFRLMYSFGKGERMDRLIPKCAKSAVNGDIVKVLGGGRSFLNPLPVNFVAEVLVNALLTMKEEDNEFLEVTNLNHSEKVSVLDIVKFLHTIKPFNYIVEEKGEIWPVSFWGSTEKLSRYLKKWNISFPNIWEDLEIYFKNLLTNMREKNYE</sequence>
<dbReference type="PANTHER" id="PTHR43245">
    <property type="entry name" value="BIFUNCTIONAL POLYMYXIN RESISTANCE PROTEIN ARNA"/>
    <property type="match status" value="1"/>
</dbReference>
<accession>B8DZ38</accession>
<dbReference type="Pfam" id="PF01370">
    <property type="entry name" value="Epimerase"/>
    <property type="match status" value="1"/>
</dbReference>
<dbReference type="Gene3D" id="3.40.50.720">
    <property type="entry name" value="NAD(P)-binding Rossmann-like Domain"/>
    <property type="match status" value="1"/>
</dbReference>
<dbReference type="AlphaFoldDB" id="B8DZ38"/>